<evidence type="ECO:0000259" key="4">
    <source>
        <dbReference type="PROSITE" id="PS50968"/>
    </source>
</evidence>
<dbReference type="PANTHER" id="PTHR43416:SF5">
    <property type="entry name" value="DIHYDROLIPOYLLYSINE-RESIDUE SUCCINYLTRANSFERASE COMPONENT OF 2-OXOGLUTARATE DEHYDROGENASE COMPLEX, MITOCHONDRIAL"/>
    <property type="match status" value="1"/>
</dbReference>
<dbReference type="OrthoDB" id="333572at2759"/>
<evidence type="ECO:0000313" key="6">
    <source>
        <dbReference type="Proteomes" id="UP000041254"/>
    </source>
</evidence>
<dbReference type="SUPFAM" id="SSF51230">
    <property type="entry name" value="Single hybrid motif"/>
    <property type="match status" value="1"/>
</dbReference>
<evidence type="ECO:0000256" key="3">
    <source>
        <dbReference type="SAM" id="MobiDB-lite"/>
    </source>
</evidence>
<reference evidence="5 6" key="1">
    <citation type="submission" date="2014-11" db="EMBL/GenBank/DDBJ databases">
        <authorList>
            <person name="Zhu J."/>
            <person name="Qi W."/>
            <person name="Song R."/>
        </authorList>
    </citation>
    <scope>NUCLEOTIDE SEQUENCE [LARGE SCALE GENOMIC DNA]</scope>
</reference>
<dbReference type="InterPro" id="IPR000089">
    <property type="entry name" value="Biotin_lipoyl"/>
</dbReference>
<keyword evidence="2" id="KW-0450">Lipoyl</keyword>
<dbReference type="GO" id="GO:0006099">
    <property type="term" value="P:tricarboxylic acid cycle"/>
    <property type="evidence" value="ECO:0007669"/>
    <property type="project" value="TreeGrafter"/>
</dbReference>
<evidence type="ECO:0000256" key="1">
    <source>
        <dbReference type="ARBA" id="ARBA00007317"/>
    </source>
</evidence>
<dbReference type="InParanoid" id="A0A0G4G5S9"/>
<sequence>MLAFRRLSGALVCTKWPVSSSMLRLSTALLTRRTHTPHSGALQRAASEVASGQRVFCRHFSEAAESSVLMKVPNMGDSITEGTVAEWKKDVGTLVKEDEVICVIDTDKVSVDIHAEASGKITGHAAEVGGTVYIGGDLCTIDTSFADQLADQPADKAQPPASSSTSAQQAPPRHNTNTSSTPEQTTHNAARRYTPLIRFPDRKAGGMRGEGRPTPAPSPREAASGASSAAASTRGSKPGIDVERYSDWSDLPSNYKSKPLTEEEIMAINLGVMPHDEPWYTHVTRQKA</sequence>
<dbReference type="Pfam" id="PF00364">
    <property type="entry name" value="Biotin_lipoyl"/>
    <property type="match status" value="1"/>
</dbReference>
<comment type="similarity">
    <text evidence="1">Belongs to the 2-oxoacid dehydrogenase family.</text>
</comment>
<feature type="region of interest" description="Disordered" evidence="3">
    <location>
        <begin position="151"/>
        <end position="261"/>
    </location>
</feature>
<dbReference type="AlphaFoldDB" id="A0A0G4G5S9"/>
<dbReference type="PANTHER" id="PTHR43416">
    <property type="entry name" value="DIHYDROLIPOYLLYSINE-RESIDUE SUCCINYLTRANSFERASE COMPONENT OF 2-OXOGLUTARATE DEHYDROGENASE COMPLEX, MITOCHONDRIAL-RELATED"/>
    <property type="match status" value="1"/>
</dbReference>
<evidence type="ECO:0000256" key="2">
    <source>
        <dbReference type="ARBA" id="ARBA00022823"/>
    </source>
</evidence>
<dbReference type="PROSITE" id="PS50968">
    <property type="entry name" value="BIOTINYL_LIPOYL"/>
    <property type="match status" value="1"/>
</dbReference>
<dbReference type="OMA" id="KKQIGQH"/>
<dbReference type="VEuPathDB" id="CryptoDB:Vbra_17042"/>
<proteinExistence type="inferred from homology"/>
<accession>A0A0G4G5S9</accession>
<feature type="compositionally biased region" description="Low complexity" evidence="3">
    <location>
        <begin position="151"/>
        <end position="172"/>
    </location>
</feature>
<dbReference type="InterPro" id="IPR050537">
    <property type="entry name" value="2-oxoacid_dehydrogenase"/>
</dbReference>
<dbReference type="Gene3D" id="2.40.50.100">
    <property type="match status" value="1"/>
</dbReference>
<dbReference type="InterPro" id="IPR011053">
    <property type="entry name" value="Single_hybrid_motif"/>
</dbReference>
<dbReference type="CDD" id="cd06849">
    <property type="entry name" value="lipoyl_domain"/>
    <property type="match status" value="1"/>
</dbReference>
<feature type="domain" description="Lipoyl-binding" evidence="4">
    <location>
        <begin position="67"/>
        <end position="142"/>
    </location>
</feature>
<keyword evidence="6" id="KW-1185">Reference proteome</keyword>
<gene>
    <name evidence="5" type="ORF">Vbra_17042</name>
</gene>
<feature type="compositionally biased region" description="Low complexity" evidence="3">
    <location>
        <begin position="219"/>
        <end position="236"/>
    </location>
</feature>
<organism evidence="5 6">
    <name type="scientific">Vitrella brassicaformis (strain CCMP3155)</name>
    <dbReference type="NCBI Taxonomy" id="1169540"/>
    <lineage>
        <taxon>Eukaryota</taxon>
        <taxon>Sar</taxon>
        <taxon>Alveolata</taxon>
        <taxon>Colpodellida</taxon>
        <taxon>Vitrellaceae</taxon>
        <taxon>Vitrella</taxon>
    </lineage>
</organism>
<dbReference type="GO" id="GO:0004149">
    <property type="term" value="F:dihydrolipoyllysine-residue succinyltransferase activity"/>
    <property type="evidence" value="ECO:0007669"/>
    <property type="project" value="TreeGrafter"/>
</dbReference>
<dbReference type="EMBL" id="CDMY01000568">
    <property type="protein sequence ID" value="CEM23441.1"/>
    <property type="molecule type" value="Genomic_DNA"/>
</dbReference>
<dbReference type="Proteomes" id="UP000041254">
    <property type="component" value="Unassembled WGS sequence"/>
</dbReference>
<name>A0A0G4G5S9_VITBC</name>
<evidence type="ECO:0000313" key="5">
    <source>
        <dbReference type="EMBL" id="CEM23441.1"/>
    </source>
</evidence>
<feature type="compositionally biased region" description="Polar residues" evidence="3">
    <location>
        <begin position="174"/>
        <end position="188"/>
    </location>
</feature>
<protein>
    <recommendedName>
        <fullName evidence="4">Lipoyl-binding domain-containing protein</fullName>
    </recommendedName>
</protein>
<dbReference type="STRING" id="1169540.A0A0G4G5S9"/>